<organism evidence="3 4">
    <name type="scientific">Tsukamurella paurometabola</name>
    <name type="common">Corynebacterium paurometabolum</name>
    <dbReference type="NCBI Taxonomy" id="2061"/>
    <lineage>
        <taxon>Bacteria</taxon>
        <taxon>Bacillati</taxon>
        <taxon>Actinomycetota</taxon>
        <taxon>Actinomycetes</taxon>
        <taxon>Mycobacteriales</taxon>
        <taxon>Tsukamurellaceae</taxon>
        <taxon>Tsukamurella</taxon>
    </lineage>
</organism>
<reference evidence="3 4" key="1">
    <citation type="submission" date="2018-12" db="EMBL/GenBank/DDBJ databases">
        <authorList>
            <consortium name="Pathogen Informatics"/>
        </authorList>
    </citation>
    <scope>NUCLEOTIDE SEQUENCE [LARGE SCALE GENOMIC DNA]</scope>
    <source>
        <strain evidence="3 4">NCTC10741</strain>
    </source>
</reference>
<dbReference type="Proteomes" id="UP000271626">
    <property type="component" value="Chromosome"/>
</dbReference>
<name>A0A3P8KR95_TSUPA</name>
<sequence length="112" mass="11817">MSPTVTMFGEPVTVPSTVTDREGFLTDGFTPHSCGTCGVAVQVRKNSREQTSIQWCGSARECAVFAADGAGSALRPTCPRLMESITRAAKLGEVPVPTDATPPDTDQENLTT</sequence>
<evidence type="ECO:0000313" key="3">
    <source>
        <dbReference type="EMBL" id="VDR38917.1"/>
    </source>
</evidence>
<dbReference type="AlphaFoldDB" id="A0A3P8KR95"/>
<dbReference type="Proteomes" id="UP000676853">
    <property type="component" value="Unassembled WGS sequence"/>
</dbReference>
<proteinExistence type="predicted"/>
<keyword evidence="5" id="KW-1185">Reference proteome</keyword>
<protein>
    <recommendedName>
        <fullName evidence="6">Ferredoxin</fullName>
    </recommendedName>
</protein>
<evidence type="ECO:0000313" key="2">
    <source>
        <dbReference type="EMBL" id="MBS4101230.1"/>
    </source>
</evidence>
<evidence type="ECO:0000256" key="1">
    <source>
        <dbReference type="SAM" id="MobiDB-lite"/>
    </source>
</evidence>
<dbReference type="EMBL" id="LR131273">
    <property type="protein sequence ID" value="VDR38917.1"/>
    <property type="molecule type" value="Genomic_DNA"/>
</dbReference>
<reference evidence="2 5" key="2">
    <citation type="submission" date="2021-04" db="EMBL/GenBank/DDBJ databases">
        <title>Whole genome sequence analysis of a thiophenic sulfur metabolizing bacteria.</title>
        <authorList>
            <person name="Akhtar N."/>
            <person name="Akram J."/>
            <person name="Aslam A."/>
        </authorList>
    </citation>
    <scope>NUCLEOTIDE SEQUENCE [LARGE SCALE GENOMIC DNA]</scope>
    <source>
        <strain evidence="2 5">3OW</strain>
    </source>
</reference>
<feature type="region of interest" description="Disordered" evidence="1">
    <location>
        <begin position="89"/>
        <end position="112"/>
    </location>
</feature>
<evidence type="ECO:0000313" key="4">
    <source>
        <dbReference type="Proteomes" id="UP000271626"/>
    </source>
</evidence>
<gene>
    <name evidence="2" type="ORF">KFZ73_08250</name>
    <name evidence="3" type="ORF">NCTC10741_02050</name>
</gene>
<evidence type="ECO:0008006" key="6">
    <source>
        <dbReference type="Google" id="ProtNLM"/>
    </source>
</evidence>
<dbReference type="EMBL" id="JAGXOE010000013">
    <property type="protein sequence ID" value="MBS4101230.1"/>
    <property type="molecule type" value="Genomic_DNA"/>
</dbReference>
<evidence type="ECO:0000313" key="5">
    <source>
        <dbReference type="Proteomes" id="UP000676853"/>
    </source>
</evidence>
<dbReference type="RefSeq" id="WP_197716010.1">
    <property type="nucleotide sequence ID" value="NZ_CP085954.1"/>
</dbReference>
<accession>A0A3P8KR95</accession>